<evidence type="ECO:0000256" key="6">
    <source>
        <dbReference type="SAM" id="MobiDB-lite"/>
    </source>
</evidence>
<dbReference type="PANTHER" id="PTHR42742:SF3">
    <property type="entry name" value="FRUCTOKINASE"/>
    <property type="match status" value="1"/>
</dbReference>
<feature type="binding site" evidence="4">
    <location>
        <position position="127"/>
    </location>
    <ligand>
        <name>Zn(2+)</name>
        <dbReference type="ChEBI" id="CHEBI:29105"/>
    </ligand>
</feature>
<dbReference type="Gene3D" id="2.60.120.10">
    <property type="entry name" value="Jelly Rolls"/>
    <property type="match status" value="2"/>
</dbReference>
<comment type="catalytic activity">
    <reaction evidence="3">
        <text>D-mannose 6-phosphate = D-fructose 6-phosphate</text>
        <dbReference type="Rhea" id="RHEA:12356"/>
        <dbReference type="ChEBI" id="CHEBI:58735"/>
        <dbReference type="ChEBI" id="CHEBI:61527"/>
        <dbReference type="EC" id="5.3.1.8"/>
    </reaction>
</comment>
<dbReference type="SUPFAM" id="SSF51182">
    <property type="entry name" value="RmlC-like cupins"/>
    <property type="match status" value="1"/>
</dbReference>
<organism evidence="8 9">
    <name type="scientific">Alicyclobacillus macrosporangiidus</name>
    <dbReference type="NCBI Taxonomy" id="392015"/>
    <lineage>
        <taxon>Bacteria</taxon>
        <taxon>Bacillati</taxon>
        <taxon>Bacillota</taxon>
        <taxon>Bacilli</taxon>
        <taxon>Bacillales</taxon>
        <taxon>Alicyclobacillaceae</taxon>
        <taxon>Alicyclobacillus</taxon>
    </lineage>
</organism>
<dbReference type="PIRSF" id="PIRSF036894">
    <property type="entry name" value="PMI_Firm_short"/>
    <property type="match status" value="1"/>
</dbReference>
<evidence type="ECO:0000256" key="2">
    <source>
        <dbReference type="ARBA" id="ARBA00022833"/>
    </source>
</evidence>
<dbReference type="EC" id="5.3.1.8" evidence="3"/>
<accession>A0A1I7J435</accession>
<dbReference type="InterPro" id="IPR014710">
    <property type="entry name" value="RmlC-like_jellyroll"/>
</dbReference>
<dbReference type="InterPro" id="IPR046457">
    <property type="entry name" value="PMI_typeI_cat"/>
</dbReference>
<keyword evidence="3 8" id="KW-0413">Isomerase</keyword>
<dbReference type="GO" id="GO:0005975">
    <property type="term" value="P:carbohydrate metabolic process"/>
    <property type="evidence" value="ECO:0007669"/>
    <property type="project" value="UniProtKB-UniRule"/>
</dbReference>
<dbReference type="EMBL" id="FPBV01000008">
    <property type="protein sequence ID" value="SFU79920.1"/>
    <property type="molecule type" value="Genomic_DNA"/>
</dbReference>
<dbReference type="InterPro" id="IPR011051">
    <property type="entry name" value="RmlC_Cupin_sf"/>
</dbReference>
<dbReference type="STRING" id="392015.SAMN05421543_108112"/>
<evidence type="ECO:0000259" key="7">
    <source>
        <dbReference type="Pfam" id="PF20511"/>
    </source>
</evidence>
<evidence type="ECO:0000256" key="5">
    <source>
        <dbReference type="PIRSR" id="PIRSR036894-2"/>
    </source>
</evidence>
<feature type="binding site" evidence="4">
    <location>
        <position position="201"/>
    </location>
    <ligand>
        <name>Zn(2+)</name>
        <dbReference type="ChEBI" id="CHEBI:29105"/>
    </ligand>
</feature>
<dbReference type="Proteomes" id="UP000183508">
    <property type="component" value="Unassembled WGS sequence"/>
</dbReference>
<dbReference type="AlphaFoldDB" id="A0A1I7J435"/>
<evidence type="ECO:0000256" key="3">
    <source>
        <dbReference type="PIRNR" id="PIRNR036894"/>
    </source>
</evidence>
<comment type="cofactor">
    <cofactor evidence="4">
        <name>Zn(2+)</name>
        <dbReference type="ChEBI" id="CHEBI:29105"/>
    </cofactor>
    <text evidence="4">Binds 1 zinc ion per subunit.</text>
</comment>
<dbReference type="PANTHER" id="PTHR42742">
    <property type="entry name" value="TRANSCRIPTIONAL REPRESSOR MPRA"/>
    <property type="match status" value="1"/>
</dbReference>
<feature type="region of interest" description="Disordered" evidence="6">
    <location>
        <begin position="249"/>
        <end position="269"/>
    </location>
</feature>
<keyword evidence="9" id="KW-1185">Reference proteome</keyword>
<name>A0A1I7J435_9BACL</name>
<dbReference type="InterPro" id="IPR051804">
    <property type="entry name" value="Carb_Metab_Reg_Kinase/Isom"/>
</dbReference>
<gene>
    <name evidence="8" type="ORF">SAMN05421543_108112</name>
</gene>
<keyword evidence="2 3" id="KW-0862">Zinc</keyword>
<keyword evidence="1 3" id="KW-0479">Metal-binding</keyword>
<dbReference type="GO" id="GO:0008270">
    <property type="term" value="F:zinc ion binding"/>
    <property type="evidence" value="ECO:0007669"/>
    <property type="project" value="UniProtKB-UniRule"/>
</dbReference>
<sequence length="357" mass="39535">MRAAAREDVRPSRTRILAGEGVRQLDHARIDFEPVKFQPVPVARLWGGHRLKSWFGVDTDEPIGEYWVLSGHPNGMSVAASGPFAGMTLAELVEQYPSVYLGHSPQPRFPLLIKFIEASQDLSVQVHPDDAYAQRVEGDFGKTEAWYILECPPDGRVIYGHQFRSQADYREAVEAGRVQEKLRWRPIQPGQVVFVPAGTLHALLAGTIVVEVQQTSDVTYRVYDWDRVDANGNPRPLHVDKAADVLNFDPDDPAAQTHPEAANPDASAAGVPAPWRRLVTCPYFTMDHVHLDTGTLPVESGRAGNPDILIAMGGSGRLSWPGGDMSIRRGDTVLLPATLTQYTVVNDDRLELLRVFY</sequence>
<dbReference type="GO" id="GO:0004476">
    <property type="term" value="F:mannose-6-phosphate isomerase activity"/>
    <property type="evidence" value="ECO:0007669"/>
    <property type="project" value="UniProtKB-UniRule"/>
</dbReference>
<feature type="active site" evidence="5">
    <location>
        <position position="221"/>
    </location>
</feature>
<protein>
    <recommendedName>
        <fullName evidence="3">Mannose-6-phosphate isomerase</fullName>
        <ecNumber evidence="3">5.3.1.8</ecNumber>
    </recommendedName>
</protein>
<reference evidence="9" key="1">
    <citation type="submission" date="2016-10" db="EMBL/GenBank/DDBJ databases">
        <authorList>
            <person name="Varghese N."/>
        </authorList>
    </citation>
    <scope>NUCLEOTIDE SEQUENCE [LARGE SCALE GENOMIC DNA]</scope>
    <source>
        <strain evidence="9">DSM 17980</strain>
    </source>
</reference>
<evidence type="ECO:0000313" key="9">
    <source>
        <dbReference type="Proteomes" id="UP000183508"/>
    </source>
</evidence>
<evidence type="ECO:0000256" key="4">
    <source>
        <dbReference type="PIRSR" id="PIRSR036894-1"/>
    </source>
</evidence>
<dbReference type="CDD" id="cd07010">
    <property type="entry name" value="cupin_PMI_type_I_N_bac"/>
    <property type="match status" value="1"/>
</dbReference>
<dbReference type="Pfam" id="PF20511">
    <property type="entry name" value="PMI_typeI_cat"/>
    <property type="match status" value="1"/>
</dbReference>
<evidence type="ECO:0000313" key="8">
    <source>
        <dbReference type="EMBL" id="SFU79920.1"/>
    </source>
</evidence>
<comment type="similarity">
    <text evidence="3">Belongs to the mannose-6-phosphate isomerase type 1 family.</text>
</comment>
<dbReference type="InterPro" id="IPR014628">
    <property type="entry name" value="Man6P_isomerase_Firm_short"/>
</dbReference>
<dbReference type="RefSeq" id="WP_245783914.1">
    <property type="nucleotide sequence ID" value="NZ_FPBV01000008.1"/>
</dbReference>
<proteinExistence type="inferred from homology"/>
<evidence type="ECO:0000256" key="1">
    <source>
        <dbReference type="ARBA" id="ARBA00022723"/>
    </source>
</evidence>
<feature type="binding site" evidence="4">
    <location>
        <position position="144"/>
    </location>
    <ligand>
        <name>Zn(2+)</name>
        <dbReference type="ChEBI" id="CHEBI:29105"/>
    </ligand>
</feature>
<feature type="domain" description="Phosphomannose isomerase type I catalytic" evidence="7">
    <location>
        <begin position="57"/>
        <end position="135"/>
    </location>
</feature>